<organism evidence="4">
    <name type="scientific">Caenorhabditis brenneri</name>
    <name type="common">Nematode worm</name>
    <dbReference type="NCBI Taxonomy" id="135651"/>
    <lineage>
        <taxon>Eukaryota</taxon>
        <taxon>Metazoa</taxon>
        <taxon>Ecdysozoa</taxon>
        <taxon>Nematoda</taxon>
        <taxon>Chromadorea</taxon>
        <taxon>Rhabditida</taxon>
        <taxon>Rhabditina</taxon>
        <taxon>Rhabditomorpha</taxon>
        <taxon>Rhabditoidea</taxon>
        <taxon>Rhabditidae</taxon>
        <taxon>Peloderinae</taxon>
        <taxon>Caenorhabditis</taxon>
    </lineage>
</organism>
<dbReference type="PANTHER" id="PTHR46073:SF7">
    <property type="entry name" value="GH18 DOMAIN-CONTAINING PROTEIN"/>
    <property type="match status" value="1"/>
</dbReference>
<dbReference type="SMART" id="SM00636">
    <property type="entry name" value="Glyco_18"/>
    <property type="match status" value="2"/>
</dbReference>
<reference evidence="4" key="1">
    <citation type="submission" date="2011-07" db="EMBL/GenBank/DDBJ databases">
        <authorList>
            <consortium name="Caenorhabditis brenneri Sequencing and Analysis Consortium"/>
            <person name="Wilson R.K."/>
        </authorList>
    </citation>
    <scope>NUCLEOTIDE SEQUENCE [LARGE SCALE GENOMIC DNA]</scope>
    <source>
        <strain evidence="4">PB2801</strain>
    </source>
</reference>
<evidence type="ECO:0000256" key="1">
    <source>
        <dbReference type="SAM" id="Phobius"/>
    </source>
</evidence>
<dbReference type="eggNOG" id="KOG2806">
    <property type="taxonomic scope" value="Eukaryota"/>
</dbReference>
<dbReference type="InterPro" id="IPR001223">
    <property type="entry name" value="Glyco_hydro18_cat"/>
</dbReference>
<sequence>MYSTKNFKEPRSSTKSQSVPIVSQELTNIINSAPPVYKTRIIGYYGEFESRDIKKSQLEKLTHAIVACVRMDKSGRLKFKDEEMRQKFLSLKTKASNMESGAKVMVSVGGNDNSEHFTTIMASARRRKKLINQIILFITEHQIEGVNLFWEQPPESHKFKYSKFLKNLRLKLSEQEKKDDKKYILSLVVPRAGIGNWESGFDLDVIIENVDFINVLTMDYYAPWPSDWGAPVGPSAPLYSGVGPKSHYNVNHTMQYYICETRRPDKFNIIIPFYIRLWRNVNERLKPESEVFRNVELIDGKVEGTPYMSKWTVDHEGWKRQESSWCRASSIILVVLFVCGISALGLSAVFWHFYEYFEKKTKPLACGKRIVGFYSENESSGITQNQLEKLTHAVFAYLEMRFDGDIDFKSEKASRRFSSLKDQGKKAKSDLKVMISIGGIDNSEHFAPVSVDKHKRTNFIAKIASFLQKHNIDGVNLYWTGVTENGKWKYIKLLKDLKGLLSSIGNTTNKKYTISITAPSVNVHHEEMAYDVDQILEYVDFINVISMDYDDSTSKEIGPIAPLFSNNSFNVDSTMRYYICKTGKPNMFNIVIPFFMRFWENVEEVEKLHFKTSHLREDKSRWSTKKEKKLSPITWVDDSIAYNQEARTVIAFETKKSVQAKIDYLNKMKLGGVWIWSVDMDDETSSLLDSVYSDDLCSIQDDKISNYIFCSE</sequence>
<dbReference type="EMBL" id="GL379855">
    <property type="protein sequence ID" value="EGT56390.1"/>
    <property type="molecule type" value="Genomic_DNA"/>
</dbReference>
<dbReference type="Proteomes" id="UP000008068">
    <property type="component" value="Unassembled WGS sequence"/>
</dbReference>
<keyword evidence="4" id="KW-1185">Reference proteome</keyword>
<dbReference type="Gene3D" id="3.10.50.10">
    <property type="match status" value="1"/>
</dbReference>
<name>G0NAG8_CAEBE</name>
<dbReference type="SUPFAM" id="SSF51445">
    <property type="entry name" value="(Trans)glycosidases"/>
    <property type="match status" value="2"/>
</dbReference>
<evidence type="ECO:0000313" key="4">
    <source>
        <dbReference type="Proteomes" id="UP000008068"/>
    </source>
</evidence>
<dbReference type="AlphaFoldDB" id="G0NAG8"/>
<dbReference type="InParanoid" id="G0NAG8"/>
<dbReference type="InterPro" id="IPR011583">
    <property type="entry name" value="Chitinase_II/V-like_cat"/>
</dbReference>
<feature type="transmembrane region" description="Helical" evidence="1">
    <location>
        <begin position="331"/>
        <end position="354"/>
    </location>
</feature>
<dbReference type="PANTHER" id="PTHR46073">
    <property type="entry name" value="CHITINASE"/>
    <property type="match status" value="1"/>
</dbReference>
<keyword evidence="1" id="KW-1133">Transmembrane helix</keyword>
<keyword evidence="1" id="KW-0472">Membrane</keyword>
<dbReference type="GO" id="GO:0005975">
    <property type="term" value="P:carbohydrate metabolic process"/>
    <property type="evidence" value="ECO:0007669"/>
    <property type="project" value="InterPro"/>
</dbReference>
<keyword evidence="1" id="KW-0812">Transmembrane</keyword>
<dbReference type="HOGENOM" id="CLU_347559_0_0_1"/>
<dbReference type="STRING" id="135651.G0NAG8"/>
<dbReference type="InterPro" id="IPR029070">
    <property type="entry name" value="Chitinase_insertion_sf"/>
</dbReference>
<dbReference type="PROSITE" id="PS51910">
    <property type="entry name" value="GH18_2"/>
    <property type="match status" value="2"/>
</dbReference>
<gene>
    <name evidence="3" type="ORF">CAEBREN_08013</name>
</gene>
<accession>G0NAG8</accession>
<dbReference type="Pfam" id="PF00704">
    <property type="entry name" value="Glyco_hydro_18"/>
    <property type="match status" value="2"/>
</dbReference>
<dbReference type="Gene3D" id="3.20.20.80">
    <property type="entry name" value="Glycosidases"/>
    <property type="match status" value="3"/>
</dbReference>
<dbReference type="InterPro" id="IPR017853">
    <property type="entry name" value="GH"/>
</dbReference>
<feature type="domain" description="GH18" evidence="2">
    <location>
        <begin position="39"/>
        <end position="328"/>
    </location>
</feature>
<evidence type="ECO:0000259" key="2">
    <source>
        <dbReference type="PROSITE" id="PS51910"/>
    </source>
</evidence>
<evidence type="ECO:0000313" key="3">
    <source>
        <dbReference type="EMBL" id="EGT56390.1"/>
    </source>
</evidence>
<feature type="domain" description="GH18" evidence="2">
    <location>
        <begin position="368"/>
        <end position="698"/>
    </location>
</feature>
<proteinExistence type="predicted"/>
<dbReference type="OrthoDB" id="10063355at2759"/>
<protein>
    <recommendedName>
        <fullName evidence="2">GH18 domain-containing protein</fullName>
    </recommendedName>
</protein>
<dbReference type="GO" id="GO:0008061">
    <property type="term" value="F:chitin binding"/>
    <property type="evidence" value="ECO:0007669"/>
    <property type="project" value="InterPro"/>
</dbReference>